<accession>A0AAU1UPF9</accession>
<evidence type="ECO:0000313" key="1">
    <source>
        <dbReference type="EMBL" id="WTS19144.1"/>
    </source>
</evidence>
<dbReference type="EMBL" id="CP108195">
    <property type="protein sequence ID" value="WTS19144.1"/>
    <property type="molecule type" value="Genomic_DNA"/>
</dbReference>
<dbReference type="AlphaFoldDB" id="A0AAU1UPF9"/>
<organism evidence="1">
    <name type="scientific">Streptomyces sp. NBC_00119</name>
    <dbReference type="NCBI Taxonomy" id="2975659"/>
    <lineage>
        <taxon>Bacteria</taxon>
        <taxon>Bacillati</taxon>
        <taxon>Actinomycetota</taxon>
        <taxon>Actinomycetes</taxon>
        <taxon>Kitasatosporales</taxon>
        <taxon>Streptomycetaceae</taxon>
        <taxon>Streptomyces</taxon>
    </lineage>
</organism>
<protein>
    <submittedName>
        <fullName evidence="1">Uncharacterized protein</fullName>
    </submittedName>
</protein>
<proteinExistence type="predicted"/>
<name>A0AAU1UPF9_9ACTN</name>
<reference evidence="1" key="1">
    <citation type="submission" date="2022-10" db="EMBL/GenBank/DDBJ databases">
        <title>The complete genomes of actinobacterial strains from the NBC collection.</title>
        <authorList>
            <person name="Joergensen T.S."/>
            <person name="Alvarez Arevalo M."/>
            <person name="Sterndorff E.B."/>
            <person name="Faurdal D."/>
            <person name="Vuksanovic O."/>
            <person name="Mourched A.-S."/>
            <person name="Charusanti P."/>
            <person name="Shaw S."/>
            <person name="Blin K."/>
            <person name="Weber T."/>
        </authorList>
    </citation>
    <scope>NUCLEOTIDE SEQUENCE</scope>
    <source>
        <strain evidence="1">NBC_00119</strain>
    </source>
</reference>
<gene>
    <name evidence="1" type="ORF">OHU69_41680</name>
</gene>
<sequence length="189" mass="21155">MPAPVFGGQREVDRRLHRPVRTQLAASSDELRVIIDLVSGCGHRNGEAYAANMHRMVADDVYRITEQIDGVTRERARLKQANVEYYSEILRDLADAGVRIKQMGYAPDAGALRDEDWSGFAGAGLGDRGVRAIGRGQVDGLAVVHEPDPVLRWVAQAEAQTFPRPTFRGDSSYTRDKWLRRFPSRLFTC</sequence>